<dbReference type="Gene3D" id="3.90.1150.10">
    <property type="entry name" value="Aspartate Aminotransferase, domain 1"/>
    <property type="match status" value="1"/>
</dbReference>
<evidence type="ECO:0000313" key="8">
    <source>
        <dbReference type="Proteomes" id="UP000777784"/>
    </source>
</evidence>
<dbReference type="GO" id="GO:0008483">
    <property type="term" value="F:transaminase activity"/>
    <property type="evidence" value="ECO:0007669"/>
    <property type="project" value="UniProtKB-KW"/>
</dbReference>
<dbReference type="Proteomes" id="UP000777784">
    <property type="component" value="Unassembled WGS sequence"/>
</dbReference>
<comment type="catalytic activity">
    <reaction evidence="4">
        <text>(sulfur carrier)-H + L-cysteine = (sulfur carrier)-SH + L-alanine</text>
        <dbReference type="Rhea" id="RHEA:43892"/>
        <dbReference type="Rhea" id="RHEA-COMP:14737"/>
        <dbReference type="Rhea" id="RHEA-COMP:14739"/>
        <dbReference type="ChEBI" id="CHEBI:29917"/>
        <dbReference type="ChEBI" id="CHEBI:35235"/>
        <dbReference type="ChEBI" id="CHEBI:57972"/>
        <dbReference type="ChEBI" id="CHEBI:64428"/>
        <dbReference type="EC" id="2.8.1.7"/>
    </reaction>
</comment>
<accession>A0A948RUW6</accession>
<dbReference type="InterPro" id="IPR015424">
    <property type="entry name" value="PyrdxlP-dep_Trfase"/>
</dbReference>
<dbReference type="PROSITE" id="PS00595">
    <property type="entry name" value="AA_TRANSFER_CLASS_5"/>
    <property type="match status" value="1"/>
</dbReference>
<gene>
    <name evidence="7" type="ORF">KJ970_00590</name>
</gene>
<dbReference type="Gene3D" id="3.40.640.10">
    <property type="entry name" value="Type I PLP-dependent aspartate aminotransferase-like (Major domain)"/>
    <property type="match status" value="1"/>
</dbReference>
<evidence type="ECO:0000256" key="1">
    <source>
        <dbReference type="ARBA" id="ARBA00001933"/>
    </source>
</evidence>
<dbReference type="PANTHER" id="PTHR43586">
    <property type="entry name" value="CYSTEINE DESULFURASE"/>
    <property type="match status" value="1"/>
</dbReference>
<comment type="cofactor">
    <cofactor evidence="1 5">
        <name>pyridoxal 5'-phosphate</name>
        <dbReference type="ChEBI" id="CHEBI:597326"/>
    </cofactor>
</comment>
<evidence type="ECO:0000256" key="2">
    <source>
        <dbReference type="ARBA" id="ARBA00010447"/>
    </source>
</evidence>
<comment type="caution">
    <text evidence="7">The sequence shown here is derived from an EMBL/GenBank/DDBJ whole genome shotgun (WGS) entry which is preliminary data.</text>
</comment>
<dbReference type="SUPFAM" id="SSF53383">
    <property type="entry name" value="PLP-dependent transferases"/>
    <property type="match status" value="1"/>
</dbReference>
<protein>
    <submittedName>
        <fullName evidence="7">Aminotransferase class V-fold PLP-dependent enzyme</fullName>
    </submittedName>
</protein>
<keyword evidence="7" id="KW-0808">Transferase</keyword>
<name>A0A948RUW6_UNCEI</name>
<evidence type="ECO:0000259" key="6">
    <source>
        <dbReference type="Pfam" id="PF00266"/>
    </source>
</evidence>
<dbReference type="EMBL" id="JAHJDP010000004">
    <property type="protein sequence ID" value="MBU2689397.1"/>
    <property type="molecule type" value="Genomic_DNA"/>
</dbReference>
<reference evidence="7" key="1">
    <citation type="submission" date="2021-05" db="EMBL/GenBank/DDBJ databases">
        <title>Energy efficiency and biological interactions define the core microbiome of deep oligotrophic groundwater.</title>
        <authorList>
            <person name="Mehrshad M."/>
            <person name="Lopez-Fernandez M."/>
            <person name="Bell E."/>
            <person name="Bernier-Latmani R."/>
            <person name="Bertilsson S."/>
            <person name="Dopson M."/>
        </authorList>
    </citation>
    <scope>NUCLEOTIDE SEQUENCE</scope>
    <source>
        <strain evidence="7">Modern_marine.mb.64</strain>
    </source>
</reference>
<feature type="domain" description="Aminotransferase class V" evidence="6">
    <location>
        <begin position="44"/>
        <end position="439"/>
    </location>
</feature>
<evidence type="ECO:0000256" key="4">
    <source>
        <dbReference type="ARBA" id="ARBA00050776"/>
    </source>
</evidence>
<keyword evidence="3" id="KW-0663">Pyridoxal phosphate</keyword>
<evidence type="ECO:0000256" key="3">
    <source>
        <dbReference type="ARBA" id="ARBA00022898"/>
    </source>
</evidence>
<dbReference type="PANTHER" id="PTHR43586:SF8">
    <property type="entry name" value="CYSTEINE DESULFURASE 1, CHLOROPLASTIC"/>
    <property type="match status" value="1"/>
</dbReference>
<dbReference type="Pfam" id="PF00266">
    <property type="entry name" value="Aminotran_5"/>
    <property type="match status" value="1"/>
</dbReference>
<dbReference type="InterPro" id="IPR020578">
    <property type="entry name" value="Aminotrans_V_PyrdxlP_BS"/>
</dbReference>
<organism evidence="7 8">
    <name type="scientific">Eiseniibacteriota bacterium</name>
    <dbReference type="NCBI Taxonomy" id="2212470"/>
    <lineage>
        <taxon>Bacteria</taxon>
        <taxon>Candidatus Eiseniibacteriota</taxon>
    </lineage>
</organism>
<proteinExistence type="inferred from homology"/>
<evidence type="ECO:0000256" key="5">
    <source>
        <dbReference type="RuleBase" id="RU004504"/>
    </source>
</evidence>
<evidence type="ECO:0000313" key="7">
    <source>
        <dbReference type="EMBL" id="MBU2689397.1"/>
    </source>
</evidence>
<dbReference type="InterPro" id="IPR000192">
    <property type="entry name" value="Aminotrans_V_dom"/>
</dbReference>
<comment type="similarity">
    <text evidence="2">Belongs to the class-V pyridoxal-phosphate-dependent aminotransferase family. Csd subfamily.</text>
</comment>
<dbReference type="InterPro" id="IPR015421">
    <property type="entry name" value="PyrdxlP-dep_Trfase_major"/>
</dbReference>
<dbReference type="GO" id="GO:0031071">
    <property type="term" value="F:cysteine desulfurase activity"/>
    <property type="evidence" value="ECO:0007669"/>
    <property type="project" value="UniProtKB-EC"/>
</dbReference>
<sequence length="479" mass="53369">MSLEDAAGTRLEVNATGEDRFAAFPVIGARRRVPLLDGRWVNQIFLDNAASTKPFQAVSDFLQEIQHYYSNIHRGIGFDSAFCTHRYEEARDIIGGFVGWDPSRDVVIPVRNTTEGLNLLANTIPFEQGDRVLISLLEHHSNDLPWRGKARVELIPIDKNGRVDFERLEAQLDPAKGRVRLISITGASNVTGIILPIHDIAQMAHQHGAYMIVDGAQLVPHRRVRMRSHDDPGHIDFLVFSAHKMNSPYGEGAVVGRRDLFAAAIPYLQGGGTVYSVSLDHVVWADPPDRQEAGTPNILGMFAMAKAIQVMEEIGMETVEAHERRLTERLLDGMASIPDIGVLGPKDPAHTEDRLGVVTFMMAGLHHALVAGILSYEWGIAIRQGCFCAHPLIKNLLNISKEQERLFEDEIHRGDRRNTPGAARVSLGVHNISEDVDTFVEALRLIARKEWKGHYKQDIATGEFLPENFHFDFSPLPGF</sequence>
<keyword evidence="7" id="KW-0032">Aminotransferase</keyword>
<dbReference type="AlphaFoldDB" id="A0A948RUW6"/>
<dbReference type="InterPro" id="IPR015422">
    <property type="entry name" value="PyrdxlP-dep_Trfase_small"/>
</dbReference>